<sequence>MIISSFIVTHLLLFFVGMLSRDLLVEGMETGTNGGMRNQKERGGPSRPHPKKLKTGRHVLQHQSNDFSLTELSFLIRILEEVQENELEQNYSIQDILFENGINLLRGRNILNPTWIAHLIEGNRDNMSDEQYNRLIQENEWFMTEQSHNMDATTGGQILRTIGEISRKIGRELSGPLNKLKKANEILSKYISEPADLNYKDYFFNVELQLVNQIITNTFPELIQNENYENVNTIGDYVGIIFTVNDGSANISNHYVDENEEDYECEPPHIYLPPITLWIPPPPYPPPPATKEDPGRPYPPPITLWIPPPLPPPPETKLELAGAAFF</sequence>
<accession>A0A915N0L2</accession>
<feature type="chain" id="PRO_5038138174" evidence="2">
    <location>
        <begin position="28"/>
        <end position="326"/>
    </location>
</feature>
<evidence type="ECO:0000256" key="2">
    <source>
        <dbReference type="SAM" id="SignalP"/>
    </source>
</evidence>
<feature type="signal peptide" evidence="2">
    <location>
        <begin position="1"/>
        <end position="27"/>
    </location>
</feature>
<dbReference type="Proteomes" id="UP000887561">
    <property type="component" value="Unplaced"/>
</dbReference>
<dbReference type="AlphaFoldDB" id="A0A915N0L2"/>
<feature type="region of interest" description="Disordered" evidence="1">
    <location>
        <begin position="30"/>
        <end position="57"/>
    </location>
</feature>
<evidence type="ECO:0000256" key="1">
    <source>
        <dbReference type="SAM" id="MobiDB-lite"/>
    </source>
</evidence>
<feature type="compositionally biased region" description="Pro residues" evidence="1">
    <location>
        <begin position="296"/>
        <end position="305"/>
    </location>
</feature>
<evidence type="ECO:0000313" key="4">
    <source>
        <dbReference type="WBParaSite" id="scaffold7131_cov225.g11694"/>
    </source>
</evidence>
<organism evidence="3 4">
    <name type="scientific">Meloidogyne javanica</name>
    <name type="common">Root-knot nematode worm</name>
    <dbReference type="NCBI Taxonomy" id="6303"/>
    <lineage>
        <taxon>Eukaryota</taxon>
        <taxon>Metazoa</taxon>
        <taxon>Ecdysozoa</taxon>
        <taxon>Nematoda</taxon>
        <taxon>Chromadorea</taxon>
        <taxon>Rhabditida</taxon>
        <taxon>Tylenchina</taxon>
        <taxon>Tylenchomorpha</taxon>
        <taxon>Tylenchoidea</taxon>
        <taxon>Meloidogynidae</taxon>
        <taxon>Meloidogyninae</taxon>
        <taxon>Meloidogyne</taxon>
        <taxon>Meloidogyne incognita group</taxon>
    </lineage>
</organism>
<keyword evidence="2" id="KW-0732">Signal</keyword>
<keyword evidence="3" id="KW-1185">Reference proteome</keyword>
<proteinExistence type="predicted"/>
<protein>
    <submittedName>
        <fullName evidence="4">Uncharacterized protein</fullName>
    </submittedName>
</protein>
<dbReference type="WBParaSite" id="scaffold7131_cov225.g11694">
    <property type="protein sequence ID" value="scaffold7131_cov225.g11694"/>
    <property type="gene ID" value="scaffold7131_cov225.g11694"/>
</dbReference>
<reference evidence="4" key="1">
    <citation type="submission" date="2022-11" db="UniProtKB">
        <authorList>
            <consortium name="WormBaseParasite"/>
        </authorList>
    </citation>
    <scope>IDENTIFICATION</scope>
</reference>
<feature type="region of interest" description="Disordered" evidence="1">
    <location>
        <begin position="283"/>
        <end position="305"/>
    </location>
</feature>
<name>A0A915N0L2_MELJA</name>
<feature type="compositionally biased region" description="Basic residues" evidence="1">
    <location>
        <begin position="48"/>
        <end position="57"/>
    </location>
</feature>
<evidence type="ECO:0000313" key="3">
    <source>
        <dbReference type="Proteomes" id="UP000887561"/>
    </source>
</evidence>